<dbReference type="InterPro" id="IPR041468">
    <property type="entry name" value="HTH_ParB/Spo0J"/>
</dbReference>
<gene>
    <name evidence="7" type="primary">parB</name>
    <name evidence="7" type="ORF">OPKNFCMD_5390</name>
</gene>
<keyword evidence="3" id="KW-0238">DNA-binding</keyword>
<proteinExistence type="inferred from homology"/>
<keyword evidence="8" id="KW-1185">Reference proteome</keyword>
<keyword evidence="2" id="KW-0159">Chromosome partition</keyword>
<evidence type="ECO:0000256" key="2">
    <source>
        <dbReference type="ARBA" id="ARBA00022829"/>
    </source>
</evidence>
<reference evidence="7" key="1">
    <citation type="journal article" date="2021" name="Front. Microbiol.">
        <title>Comprehensive Comparative Genomics and Phenotyping of Methylobacterium Species.</title>
        <authorList>
            <person name="Alessa O."/>
            <person name="Ogura Y."/>
            <person name="Fujitani Y."/>
            <person name="Takami H."/>
            <person name="Hayashi T."/>
            <person name="Sahin N."/>
            <person name="Tani A."/>
        </authorList>
    </citation>
    <scope>NUCLEOTIDE SEQUENCE</scope>
    <source>
        <strain evidence="7">KCTC 52305</strain>
    </source>
</reference>
<dbReference type="Gene3D" id="3.90.1530.30">
    <property type="match status" value="1"/>
</dbReference>
<dbReference type="InterPro" id="IPR003115">
    <property type="entry name" value="ParB_N"/>
</dbReference>
<dbReference type="InterPro" id="IPR050336">
    <property type="entry name" value="Chromosome_partition/occlusion"/>
</dbReference>
<evidence type="ECO:0000313" key="8">
    <source>
        <dbReference type="Proteomes" id="UP001055167"/>
    </source>
</evidence>
<name>A0ABQ4R736_9HYPH</name>
<organism evidence="7 8">
    <name type="scientific">Methylobacterium crusticola</name>
    <dbReference type="NCBI Taxonomy" id="1697972"/>
    <lineage>
        <taxon>Bacteria</taxon>
        <taxon>Pseudomonadati</taxon>
        <taxon>Pseudomonadota</taxon>
        <taxon>Alphaproteobacteria</taxon>
        <taxon>Hyphomicrobiales</taxon>
        <taxon>Methylobacteriaceae</taxon>
        <taxon>Methylobacterium</taxon>
    </lineage>
</organism>
<dbReference type="PANTHER" id="PTHR33375:SF1">
    <property type="entry name" value="CHROMOSOME-PARTITIONING PROTEIN PARB-RELATED"/>
    <property type="match status" value="1"/>
</dbReference>
<dbReference type="SUPFAM" id="SSF110849">
    <property type="entry name" value="ParB/Sulfiredoxin"/>
    <property type="match status" value="1"/>
</dbReference>
<evidence type="ECO:0000256" key="1">
    <source>
        <dbReference type="ARBA" id="ARBA00006295"/>
    </source>
</evidence>
<dbReference type="SMART" id="SM00470">
    <property type="entry name" value="ParB"/>
    <property type="match status" value="1"/>
</dbReference>
<dbReference type="Pfam" id="PF23552">
    <property type="entry name" value="ParB_C"/>
    <property type="match status" value="1"/>
</dbReference>
<dbReference type="PANTHER" id="PTHR33375">
    <property type="entry name" value="CHROMOSOME-PARTITIONING PROTEIN PARB-RELATED"/>
    <property type="match status" value="1"/>
</dbReference>
<evidence type="ECO:0000256" key="3">
    <source>
        <dbReference type="ARBA" id="ARBA00023125"/>
    </source>
</evidence>
<evidence type="ECO:0000256" key="4">
    <source>
        <dbReference type="ARBA" id="ARBA00025472"/>
    </source>
</evidence>
<feature type="domain" description="ParB-like N-terminal" evidence="6">
    <location>
        <begin position="37"/>
        <end position="129"/>
    </location>
</feature>
<dbReference type="EMBL" id="BPQH01000020">
    <property type="protein sequence ID" value="GJD52624.1"/>
    <property type="molecule type" value="Genomic_DNA"/>
</dbReference>
<reference evidence="7" key="2">
    <citation type="submission" date="2021-08" db="EMBL/GenBank/DDBJ databases">
        <authorList>
            <person name="Tani A."/>
            <person name="Ola A."/>
            <person name="Ogura Y."/>
            <person name="Katsura K."/>
            <person name="Hayashi T."/>
        </authorList>
    </citation>
    <scope>NUCLEOTIDE SEQUENCE</scope>
    <source>
        <strain evidence="7">KCTC 52305</strain>
    </source>
</reference>
<dbReference type="NCBIfam" id="TIGR00180">
    <property type="entry name" value="parB_part"/>
    <property type="match status" value="1"/>
</dbReference>
<evidence type="ECO:0000259" key="6">
    <source>
        <dbReference type="SMART" id="SM00470"/>
    </source>
</evidence>
<feature type="region of interest" description="Disordered" evidence="5">
    <location>
        <begin position="225"/>
        <end position="249"/>
    </location>
</feature>
<dbReference type="Proteomes" id="UP001055167">
    <property type="component" value="Unassembled WGS sequence"/>
</dbReference>
<dbReference type="InterPro" id="IPR004437">
    <property type="entry name" value="ParB/RepB/Spo0J"/>
</dbReference>
<comment type="caution">
    <text evidence="7">The sequence shown here is derived from an EMBL/GenBank/DDBJ whole genome shotgun (WGS) entry which is preliminary data.</text>
</comment>
<protein>
    <submittedName>
        <fullName evidence="7">Chromosome-partitioning protein ParB</fullName>
    </submittedName>
</protein>
<evidence type="ECO:0000256" key="5">
    <source>
        <dbReference type="SAM" id="MobiDB-lite"/>
    </source>
</evidence>
<dbReference type="RefSeq" id="WP_128564332.1">
    <property type="nucleotide sequence ID" value="NZ_BPQH01000020.1"/>
</dbReference>
<comment type="similarity">
    <text evidence="1">Belongs to the ParB family.</text>
</comment>
<sequence length="299" mass="32517">MAEEVTRARLGRGLAALIGDFSEDAPAAAAERSKGQRRVPIEFLRPNPRNPRRFFAEAELDELAASIRTRGVIQPIVVRAVAGVPDAFEIVAGERRWRAAQRAGLHDVPVVVVEVDDRTSLEYAILENVQRADLNAIEEAAGYERLMSEFRYSQTELAEIIGKSRSHLANTLRLLQLPASVQDHVISGTLTAGHARALLGVKDPEAMARRVIEDGMNVREVEAMASGEQAGAGPRPGRPRKAVPGKDADTRALERRLEDVLGLVVSIEARGGGGEVRLRYGSLDQLDGLCRRLELSIAG</sequence>
<evidence type="ECO:0000313" key="7">
    <source>
        <dbReference type="EMBL" id="GJD52624.1"/>
    </source>
</evidence>
<accession>A0ABQ4R736</accession>
<dbReference type="Pfam" id="PF17762">
    <property type="entry name" value="HTH_ParB"/>
    <property type="match status" value="1"/>
</dbReference>
<dbReference type="Gene3D" id="1.10.10.2830">
    <property type="match status" value="1"/>
</dbReference>
<dbReference type="InterPro" id="IPR057240">
    <property type="entry name" value="ParB_dimer_C"/>
</dbReference>
<dbReference type="Pfam" id="PF02195">
    <property type="entry name" value="ParB_N"/>
    <property type="match status" value="1"/>
</dbReference>
<comment type="function">
    <text evidence="4">Involved in chromosome partition. Localize to both poles of the predivisional cell following completion of DNA replication. Binds to the DNA origin of replication.</text>
</comment>
<dbReference type="InterPro" id="IPR036086">
    <property type="entry name" value="ParB/Sulfiredoxin_sf"/>
</dbReference>